<dbReference type="RefSeq" id="WP_093194139.1">
    <property type="nucleotide sequence ID" value="NZ_FNEV01000007.1"/>
</dbReference>
<evidence type="ECO:0000256" key="1">
    <source>
        <dbReference type="SAM" id="Phobius"/>
    </source>
</evidence>
<dbReference type="Proteomes" id="UP000199225">
    <property type="component" value="Unassembled WGS sequence"/>
</dbReference>
<organism evidence="2 3">
    <name type="scientific">Salimicrobium halophilum</name>
    <dbReference type="NCBI Taxonomy" id="86666"/>
    <lineage>
        <taxon>Bacteria</taxon>
        <taxon>Bacillati</taxon>
        <taxon>Bacillota</taxon>
        <taxon>Bacilli</taxon>
        <taxon>Bacillales</taxon>
        <taxon>Bacillaceae</taxon>
        <taxon>Salimicrobium</taxon>
    </lineage>
</organism>
<dbReference type="OrthoDB" id="9947524at2"/>
<proteinExistence type="predicted"/>
<dbReference type="EMBL" id="FNEV01000007">
    <property type="protein sequence ID" value="SDJ58085.1"/>
    <property type="molecule type" value="Genomic_DNA"/>
</dbReference>
<accession>A0A1G8UYB0</accession>
<reference evidence="3" key="1">
    <citation type="submission" date="2016-10" db="EMBL/GenBank/DDBJ databases">
        <authorList>
            <person name="Varghese N."/>
            <person name="Submissions S."/>
        </authorList>
    </citation>
    <scope>NUCLEOTIDE SEQUENCE [LARGE SCALE GENOMIC DNA]</scope>
    <source>
        <strain evidence="3">DSM 4771</strain>
    </source>
</reference>
<sequence>MVKIILYLLVGCALLGIIILISRLITVRYRFQGKTLEFSYGFSRNAVQMNVENIHQIYDIDWGRIPDYTAQMGTPGRDYSGLIFEMKDGRNYLIHMQNCRKLLERIESKNPAISFDVSSTFFN</sequence>
<gene>
    <name evidence="2" type="ORF">SAMN04490247_2440</name>
</gene>
<evidence type="ECO:0000313" key="3">
    <source>
        <dbReference type="Proteomes" id="UP000199225"/>
    </source>
</evidence>
<keyword evidence="1" id="KW-1133">Transmembrane helix</keyword>
<evidence type="ECO:0000313" key="2">
    <source>
        <dbReference type="EMBL" id="SDJ58085.1"/>
    </source>
</evidence>
<name>A0A1G8UYB0_9BACI</name>
<dbReference type="AlphaFoldDB" id="A0A1G8UYB0"/>
<feature type="transmembrane region" description="Helical" evidence="1">
    <location>
        <begin position="6"/>
        <end position="25"/>
    </location>
</feature>
<keyword evidence="1" id="KW-0812">Transmembrane</keyword>
<protein>
    <submittedName>
        <fullName evidence="2">Uncharacterized protein</fullName>
    </submittedName>
</protein>
<keyword evidence="3" id="KW-1185">Reference proteome</keyword>
<keyword evidence="1" id="KW-0472">Membrane</keyword>
<dbReference type="STRING" id="86666.SAMN04490247_2440"/>